<keyword evidence="1" id="KW-0659">Purine metabolism</keyword>
<name>A0AAW0DYR4_9AGAR</name>
<dbReference type="InterPro" id="IPR018020">
    <property type="entry name" value="OHCU_decarboxylase"/>
</dbReference>
<accession>A0AAW0DYR4</accession>
<protein>
    <recommendedName>
        <fullName evidence="2">Oxo-4-hydroxy-4-carboxy-5-ureidoimidazoline decarboxylase domain-containing protein</fullName>
    </recommendedName>
</protein>
<dbReference type="EMBL" id="JAYKXP010000007">
    <property type="protein sequence ID" value="KAK7056293.1"/>
    <property type="molecule type" value="Genomic_DNA"/>
</dbReference>
<comment type="caution">
    <text evidence="3">The sequence shown here is derived from an EMBL/GenBank/DDBJ whole genome shotgun (WGS) entry which is preliminary data.</text>
</comment>
<evidence type="ECO:0000313" key="3">
    <source>
        <dbReference type="EMBL" id="KAK7056293.1"/>
    </source>
</evidence>
<sequence length="205" mass="22375">MSVLPPLSTILKDPSSPTSPLAIALSILFEHSDILLSALEPQLHDLLTTRNEPLTSYNELIDLSITQIQSWEKDLQAQFIAGHPRIGESKNLSALSAKEQGASTMTTPATPPEVLARLAHLNTCYEKRYPGLRYIIFVNGRSRAAVAEIMEDQLGLPHSLSSDQPAVSEIVSVPTGEVDWTEELQRAVIDVGLIAKSRLKTLGVE</sequence>
<feature type="domain" description="Oxo-4-hydroxy-4-carboxy-5-ureidoimidazoline decarboxylase" evidence="2">
    <location>
        <begin position="25"/>
        <end position="155"/>
    </location>
</feature>
<reference evidence="3 4" key="1">
    <citation type="submission" date="2024-01" db="EMBL/GenBank/DDBJ databases">
        <title>A draft genome for a cacao thread blight-causing isolate of Paramarasmius palmivorus.</title>
        <authorList>
            <person name="Baruah I.K."/>
            <person name="Bukari Y."/>
            <person name="Amoako-Attah I."/>
            <person name="Meinhardt L.W."/>
            <person name="Bailey B.A."/>
            <person name="Cohen S.P."/>
        </authorList>
    </citation>
    <scope>NUCLEOTIDE SEQUENCE [LARGE SCALE GENOMIC DNA]</scope>
    <source>
        <strain evidence="3 4">GH-12</strain>
    </source>
</reference>
<dbReference type="Gene3D" id="1.10.3330.10">
    <property type="entry name" value="Oxo-4-hydroxy-4-carboxy-5-ureidoimidazoline decarboxylase"/>
    <property type="match status" value="1"/>
</dbReference>
<dbReference type="GO" id="GO:0006144">
    <property type="term" value="P:purine nucleobase metabolic process"/>
    <property type="evidence" value="ECO:0007669"/>
    <property type="project" value="UniProtKB-KW"/>
</dbReference>
<dbReference type="Pfam" id="PF09349">
    <property type="entry name" value="OHCU_decarbox"/>
    <property type="match status" value="1"/>
</dbReference>
<organism evidence="3 4">
    <name type="scientific">Paramarasmius palmivorus</name>
    <dbReference type="NCBI Taxonomy" id="297713"/>
    <lineage>
        <taxon>Eukaryota</taxon>
        <taxon>Fungi</taxon>
        <taxon>Dikarya</taxon>
        <taxon>Basidiomycota</taxon>
        <taxon>Agaricomycotina</taxon>
        <taxon>Agaricomycetes</taxon>
        <taxon>Agaricomycetidae</taxon>
        <taxon>Agaricales</taxon>
        <taxon>Marasmiineae</taxon>
        <taxon>Marasmiaceae</taxon>
        <taxon>Paramarasmius</taxon>
    </lineage>
</organism>
<dbReference type="PANTHER" id="PTHR37987">
    <property type="entry name" value="CHROMOSOME 9, WHOLE GENOME SHOTGUN SEQUENCE"/>
    <property type="match status" value="1"/>
</dbReference>
<evidence type="ECO:0000256" key="1">
    <source>
        <dbReference type="ARBA" id="ARBA00022631"/>
    </source>
</evidence>
<dbReference type="PANTHER" id="PTHR37987:SF1">
    <property type="entry name" value="OXO-4-HYDROXY-4-CARBOXY-5-UREIDOIMIDAZOLINE DECARBOXYLASE DOMAIN-CONTAINING PROTEIN"/>
    <property type="match status" value="1"/>
</dbReference>
<keyword evidence="4" id="KW-1185">Reference proteome</keyword>
<gene>
    <name evidence="3" type="ORF">VNI00_002846</name>
</gene>
<dbReference type="AlphaFoldDB" id="A0AAW0DYR4"/>
<evidence type="ECO:0000259" key="2">
    <source>
        <dbReference type="Pfam" id="PF09349"/>
    </source>
</evidence>
<proteinExistence type="predicted"/>
<dbReference type="Proteomes" id="UP001383192">
    <property type="component" value="Unassembled WGS sequence"/>
</dbReference>
<dbReference type="InterPro" id="IPR036778">
    <property type="entry name" value="OHCU_decarboxylase_sf"/>
</dbReference>
<evidence type="ECO:0000313" key="4">
    <source>
        <dbReference type="Proteomes" id="UP001383192"/>
    </source>
</evidence>
<dbReference type="SUPFAM" id="SSF158694">
    <property type="entry name" value="UraD-Like"/>
    <property type="match status" value="1"/>
</dbReference>